<keyword evidence="4 8" id="KW-0802">TPR repeat</keyword>
<name>A0A8X6XNI9_9ARAC</name>
<comment type="catalytic activity">
    <reaction evidence="1 7">
        <text>[protein]-peptidylproline (omega=180) = [protein]-peptidylproline (omega=0)</text>
        <dbReference type="Rhea" id="RHEA:16237"/>
        <dbReference type="Rhea" id="RHEA-COMP:10747"/>
        <dbReference type="Rhea" id="RHEA-COMP:10748"/>
        <dbReference type="ChEBI" id="CHEBI:83833"/>
        <dbReference type="ChEBI" id="CHEBI:83834"/>
        <dbReference type="EC" id="5.2.1.8"/>
    </reaction>
</comment>
<dbReference type="InterPro" id="IPR019734">
    <property type="entry name" value="TPR_rpt"/>
</dbReference>
<dbReference type="PANTHER" id="PTHR46512">
    <property type="entry name" value="PEPTIDYLPROLYL ISOMERASE"/>
    <property type="match status" value="1"/>
</dbReference>
<dbReference type="InterPro" id="IPR050754">
    <property type="entry name" value="FKBP4/5/8-like"/>
</dbReference>
<keyword evidence="6 7" id="KW-0413">Isomerase</keyword>
<evidence type="ECO:0000256" key="2">
    <source>
        <dbReference type="ARBA" id="ARBA00013194"/>
    </source>
</evidence>
<dbReference type="Proteomes" id="UP000886998">
    <property type="component" value="Unassembled WGS sequence"/>
</dbReference>
<feature type="domain" description="PPIase FKBP-type" evidence="10">
    <location>
        <begin position="208"/>
        <end position="293"/>
    </location>
</feature>
<dbReference type="SUPFAM" id="SSF48452">
    <property type="entry name" value="TPR-like"/>
    <property type="match status" value="1"/>
</dbReference>
<dbReference type="PROSITE" id="PS50293">
    <property type="entry name" value="TPR_REGION"/>
    <property type="match status" value="1"/>
</dbReference>
<evidence type="ECO:0000256" key="6">
    <source>
        <dbReference type="ARBA" id="ARBA00023235"/>
    </source>
</evidence>
<evidence type="ECO:0000313" key="12">
    <source>
        <dbReference type="EMBL" id="GFY56398.1"/>
    </source>
</evidence>
<sequence>MAEKNFDPEDPKNNNYCLLKLKLRDDDDKSDEQKDSKSRRRKMSKKARRREGRNKIASMIVHMEDLSIARNGGVKKQVMKPGNGDSFPKIGDKVSIHYVGWLMNEEHTKFDTSQDKEKFEFVVGRGSVIEGWELGVTTMKKGEVSLFVFHPHYAYGEAGFPPKVPPHMSLMFEIELLDWKPEDLSPTEEGKILRKIIWKGEGPLKLKDSEIKVRYTGYYKGCMFEDHLKQFPLGEGFLAGIPESIDIALQHFHLGEKSMLFMSGKYGHPTGLEELKMPPGADIKYEVTLINKEKVREVFEMNTDQKLTRAKIVKERGVNLYKLGQYKAAVKQFKCVLHCLDNEPGADPNTAEARKELVKTAYLNISLCHLKTQHYSECTKYCKKVLVMDPVNEKALYRLGQAKMHLNDYSEALKDFNKVVELYPENRAARHGFRTCFEKLRSFNSKERDLYGNMFDKFAKQDEEKMKLMKTETGVWENGKEESKEEFKSETQRLIERNDDVLRDANVIELSNTAL</sequence>
<feature type="domain" description="PPIase FKBP-type" evidence="10">
    <location>
        <begin position="91"/>
        <end position="180"/>
    </location>
</feature>
<evidence type="ECO:0000256" key="3">
    <source>
        <dbReference type="ARBA" id="ARBA00022737"/>
    </source>
</evidence>
<feature type="region of interest" description="Disordered" evidence="9">
    <location>
        <begin position="1"/>
        <end position="54"/>
    </location>
</feature>
<dbReference type="SUPFAM" id="SSF54534">
    <property type="entry name" value="FKBP-like"/>
    <property type="match status" value="2"/>
</dbReference>
<dbReference type="InterPro" id="IPR001179">
    <property type="entry name" value="PPIase_FKBP_dom"/>
</dbReference>
<keyword evidence="5 7" id="KW-0697">Rotamase</keyword>
<feature type="compositionally biased region" description="Basic and acidic residues" evidence="9">
    <location>
        <begin position="1"/>
        <end position="12"/>
    </location>
</feature>
<dbReference type="PANTHER" id="PTHR46512:SF9">
    <property type="entry name" value="PEPTIDYLPROLYL ISOMERASE"/>
    <property type="match status" value="1"/>
</dbReference>
<feature type="compositionally biased region" description="Basic residues" evidence="9">
    <location>
        <begin position="37"/>
        <end position="52"/>
    </location>
</feature>
<dbReference type="SMART" id="SM00028">
    <property type="entry name" value="TPR"/>
    <property type="match status" value="3"/>
</dbReference>
<protein>
    <recommendedName>
        <fullName evidence="2 7">peptidylprolyl isomerase</fullName>
        <ecNumber evidence="2 7">5.2.1.8</ecNumber>
    </recommendedName>
</protein>
<dbReference type="PROSITE" id="PS50005">
    <property type="entry name" value="TPR"/>
    <property type="match status" value="1"/>
</dbReference>
<dbReference type="OrthoDB" id="433738at2759"/>
<dbReference type="PROSITE" id="PS50059">
    <property type="entry name" value="FKBP_PPIASE"/>
    <property type="match status" value="2"/>
</dbReference>
<dbReference type="Pfam" id="PF00254">
    <property type="entry name" value="FKBP_C"/>
    <property type="match status" value="1"/>
</dbReference>
<evidence type="ECO:0000313" key="11">
    <source>
        <dbReference type="EMBL" id="GFY45782.1"/>
    </source>
</evidence>
<evidence type="ECO:0000256" key="4">
    <source>
        <dbReference type="ARBA" id="ARBA00022803"/>
    </source>
</evidence>
<feature type="repeat" description="TPR" evidence="8">
    <location>
        <begin position="393"/>
        <end position="426"/>
    </location>
</feature>
<dbReference type="Gene3D" id="1.25.40.10">
    <property type="entry name" value="Tetratricopeptide repeat domain"/>
    <property type="match status" value="1"/>
</dbReference>
<evidence type="ECO:0000256" key="9">
    <source>
        <dbReference type="SAM" id="MobiDB-lite"/>
    </source>
</evidence>
<evidence type="ECO:0000313" key="13">
    <source>
        <dbReference type="Proteomes" id="UP000886998"/>
    </source>
</evidence>
<dbReference type="EMBL" id="BMAV01010943">
    <property type="protein sequence ID" value="GFY56398.1"/>
    <property type="molecule type" value="Genomic_DNA"/>
</dbReference>
<dbReference type="EMBL" id="BMAV01005042">
    <property type="protein sequence ID" value="GFY45782.1"/>
    <property type="molecule type" value="Genomic_DNA"/>
</dbReference>
<keyword evidence="13" id="KW-1185">Reference proteome</keyword>
<dbReference type="Gene3D" id="3.10.50.40">
    <property type="match status" value="2"/>
</dbReference>
<evidence type="ECO:0000256" key="8">
    <source>
        <dbReference type="PROSITE-ProRule" id="PRU00339"/>
    </source>
</evidence>
<gene>
    <name evidence="12" type="primary">FKBP4</name>
    <name evidence="11" type="ORF">TNIN_300231</name>
    <name evidence="12" type="ORF">TNIN_314951</name>
</gene>
<feature type="compositionally biased region" description="Basic and acidic residues" evidence="9">
    <location>
        <begin position="22"/>
        <end position="36"/>
    </location>
</feature>
<accession>A0A8X6XNI9</accession>
<dbReference type="InterPro" id="IPR011990">
    <property type="entry name" value="TPR-like_helical_dom_sf"/>
</dbReference>
<organism evidence="12 13">
    <name type="scientific">Trichonephila inaurata madagascariensis</name>
    <dbReference type="NCBI Taxonomy" id="2747483"/>
    <lineage>
        <taxon>Eukaryota</taxon>
        <taxon>Metazoa</taxon>
        <taxon>Ecdysozoa</taxon>
        <taxon>Arthropoda</taxon>
        <taxon>Chelicerata</taxon>
        <taxon>Arachnida</taxon>
        <taxon>Araneae</taxon>
        <taxon>Araneomorphae</taxon>
        <taxon>Entelegynae</taxon>
        <taxon>Araneoidea</taxon>
        <taxon>Nephilidae</taxon>
        <taxon>Trichonephila</taxon>
        <taxon>Trichonephila inaurata</taxon>
    </lineage>
</organism>
<dbReference type="Pfam" id="PF00515">
    <property type="entry name" value="TPR_1"/>
    <property type="match status" value="1"/>
</dbReference>
<evidence type="ECO:0000256" key="1">
    <source>
        <dbReference type="ARBA" id="ARBA00000971"/>
    </source>
</evidence>
<dbReference type="InterPro" id="IPR046357">
    <property type="entry name" value="PPIase_dom_sf"/>
</dbReference>
<dbReference type="EC" id="5.2.1.8" evidence="2 7"/>
<keyword evidence="3" id="KW-0677">Repeat</keyword>
<dbReference type="GO" id="GO:0003755">
    <property type="term" value="F:peptidyl-prolyl cis-trans isomerase activity"/>
    <property type="evidence" value="ECO:0007669"/>
    <property type="project" value="UniProtKB-KW"/>
</dbReference>
<evidence type="ECO:0000256" key="5">
    <source>
        <dbReference type="ARBA" id="ARBA00023110"/>
    </source>
</evidence>
<dbReference type="AlphaFoldDB" id="A0A8X6XNI9"/>
<proteinExistence type="predicted"/>
<evidence type="ECO:0000256" key="7">
    <source>
        <dbReference type="PROSITE-ProRule" id="PRU00277"/>
    </source>
</evidence>
<evidence type="ECO:0000259" key="10">
    <source>
        <dbReference type="PROSITE" id="PS50059"/>
    </source>
</evidence>
<comment type="caution">
    <text evidence="12">The sequence shown here is derived from an EMBL/GenBank/DDBJ whole genome shotgun (WGS) entry which is preliminary data.</text>
</comment>
<reference evidence="12" key="1">
    <citation type="submission" date="2020-08" db="EMBL/GenBank/DDBJ databases">
        <title>Multicomponent nature underlies the extraordinary mechanical properties of spider dragline silk.</title>
        <authorList>
            <person name="Kono N."/>
            <person name="Nakamura H."/>
            <person name="Mori M."/>
            <person name="Yoshida Y."/>
            <person name="Ohtoshi R."/>
            <person name="Malay A.D."/>
            <person name="Moran D.A.P."/>
            <person name="Tomita M."/>
            <person name="Numata K."/>
            <person name="Arakawa K."/>
        </authorList>
    </citation>
    <scope>NUCLEOTIDE SEQUENCE</scope>
</reference>